<feature type="compositionally biased region" description="Gly residues" evidence="4">
    <location>
        <begin position="558"/>
        <end position="573"/>
    </location>
</feature>
<dbReference type="SMART" id="SM00271">
    <property type="entry name" value="DnaJ"/>
    <property type="match status" value="1"/>
</dbReference>
<dbReference type="Pfam" id="PF13432">
    <property type="entry name" value="TPR_16"/>
    <property type="match status" value="2"/>
</dbReference>
<dbReference type="EMBL" id="MCFL01000018">
    <property type="protein sequence ID" value="ORZ36261.1"/>
    <property type="molecule type" value="Genomic_DNA"/>
</dbReference>
<feature type="repeat" description="TPR" evidence="3">
    <location>
        <begin position="276"/>
        <end position="309"/>
    </location>
</feature>
<feature type="domain" description="J" evidence="5">
    <location>
        <begin position="401"/>
        <end position="466"/>
    </location>
</feature>
<evidence type="ECO:0000256" key="3">
    <source>
        <dbReference type="PROSITE-ProRule" id="PRU00339"/>
    </source>
</evidence>
<feature type="compositionally biased region" description="Basic residues" evidence="4">
    <location>
        <begin position="574"/>
        <end position="588"/>
    </location>
</feature>
<proteinExistence type="predicted"/>
<comment type="caution">
    <text evidence="6">The sequence shown here is derived from an EMBL/GenBank/DDBJ whole genome shotgun (WGS) entry which is preliminary data.</text>
</comment>
<dbReference type="PANTHER" id="PTHR45188:SF2">
    <property type="entry name" value="DNAJ HOMOLOG SUBFAMILY C MEMBER 7"/>
    <property type="match status" value="1"/>
</dbReference>
<dbReference type="OrthoDB" id="10250354at2759"/>
<evidence type="ECO:0000256" key="4">
    <source>
        <dbReference type="SAM" id="MobiDB-lite"/>
    </source>
</evidence>
<dbReference type="PROSITE" id="PS50005">
    <property type="entry name" value="TPR"/>
    <property type="match status" value="4"/>
</dbReference>
<keyword evidence="1" id="KW-0677">Repeat</keyword>
<organism evidence="6 7">
    <name type="scientific">Catenaria anguillulae PL171</name>
    <dbReference type="NCBI Taxonomy" id="765915"/>
    <lineage>
        <taxon>Eukaryota</taxon>
        <taxon>Fungi</taxon>
        <taxon>Fungi incertae sedis</taxon>
        <taxon>Blastocladiomycota</taxon>
        <taxon>Blastocladiomycetes</taxon>
        <taxon>Blastocladiales</taxon>
        <taxon>Catenariaceae</taxon>
        <taxon>Catenaria</taxon>
    </lineage>
</organism>
<protein>
    <recommendedName>
        <fullName evidence="5">J domain-containing protein</fullName>
    </recommendedName>
</protein>
<feature type="repeat" description="TPR" evidence="3">
    <location>
        <begin position="230"/>
        <end position="263"/>
    </location>
</feature>
<feature type="compositionally biased region" description="Low complexity" evidence="4">
    <location>
        <begin position="1"/>
        <end position="18"/>
    </location>
</feature>
<feature type="compositionally biased region" description="Basic residues" evidence="4">
    <location>
        <begin position="540"/>
        <end position="550"/>
    </location>
</feature>
<dbReference type="Gene3D" id="1.10.287.110">
    <property type="entry name" value="DnaJ domain"/>
    <property type="match status" value="1"/>
</dbReference>
<evidence type="ECO:0000256" key="1">
    <source>
        <dbReference type="ARBA" id="ARBA00022737"/>
    </source>
</evidence>
<dbReference type="SUPFAM" id="SSF48452">
    <property type="entry name" value="TPR-like"/>
    <property type="match status" value="1"/>
</dbReference>
<feature type="repeat" description="TPR" evidence="3">
    <location>
        <begin position="39"/>
        <end position="72"/>
    </location>
</feature>
<dbReference type="AlphaFoldDB" id="A0A1Y2HR20"/>
<dbReference type="InterPro" id="IPR036869">
    <property type="entry name" value="J_dom_sf"/>
</dbReference>
<keyword evidence="7" id="KW-1185">Reference proteome</keyword>
<feature type="repeat" description="TPR" evidence="3">
    <location>
        <begin position="314"/>
        <end position="347"/>
    </location>
</feature>
<feature type="region of interest" description="Disordered" evidence="4">
    <location>
        <begin position="1"/>
        <end position="29"/>
    </location>
</feature>
<dbReference type="Pfam" id="PF13414">
    <property type="entry name" value="TPR_11"/>
    <property type="match status" value="1"/>
</dbReference>
<dbReference type="PRINTS" id="PR00625">
    <property type="entry name" value="JDOMAIN"/>
</dbReference>
<dbReference type="Gene3D" id="1.25.40.10">
    <property type="entry name" value="Tetratricopeptide repeat domain"/>
    <property type="match status" value="1"/>
</dbReference>
<dbReference type="Pfam" id="PF00226">
    <property type="entry name" value="DnaJ"/>
    <property type="match status" value="1"/>
</dbReference>
<sequence length="588" mass="63739">MMSAASPLPSADPSAAMDIDPPSPPALAADAAESAQSRALALKDQGDALYASRAYRQAIQLYTQALDLDPQTPNAHARRADAHMMQSDYRAAVADWTAALGVRPGHVEAMTKGAACHLVLGQFADAQRLLSRALEVSPSMKIENELTSVKRVESQLAQFKENMATNKYSEAKTNIDTVFKLCMASSARAIESDLPRKWRLYKGEALARTGDEEEAGRIASELLRLDRSNPDALALRGYVFYIQGDSGKALAHLQQALVFDPDNANARKMFKLVKQVDSVKERGNAAFKAGKWQDAHDLYTEALALDPGNRPMASKLYSNRSLMLTKLGKLTEAIEDCNRALDIDEKFYKVLLRRADCYAKTEQWEAALRDYKAAMDIESTPELRQAAQHAERMMRVASRKDYYKVLGVDRDASEDEIKKAYRKLALKYHPDKTSGCPDLEAKFKECSEAYEILSDPQKRRRFDMGMDDNGMDGGFGGGAGGMDPNDIFSMFFGGGGGGMHPGMGGGHSFGGGGMGGHPFAHDMDDYGMGGGGGFNFHQHQHQHGPGHQHSHFNFSSGPGMGGGMGGGSGGARGGRGRGRGRGGRGRGQ</sequence>
<reference evidence="6 7" key="1">
    <citation type="submission" date="2016-07" db="EMBL/GenBank/DDBJ databases">
        <title>Pervasive Adenine N6-methylation of Active Genes in Fungi.</title>
        <authorList>
            <consortium name="DOE Joint Genome Institute"/>
            <person name="Mondo S.J."/>
            <person name="Dannebaum R.O."/>
            <person name="Kuo R.C."/>
            <person name="Labutti K."/>
            <person name="Haridas S."/>
            <person name="Kuo A."/>
            <person name="Salamov A."/>
            <person name="Ahrendt S.R."/>
            <person name="Lipzen A."/>
            <person name="Sullivan W."/>
            <person name="Andreopoulos W.B."/>
            <person name="Clum A."/>
            <person name="Lindquist E."/>
            <person name="Daum C."/>
            <person name="Ramamoorthy G.K."/>
            <person name="Gryganskyi A."/>
            <person name="Culley D."/>
            <person name="Magnuson J.K."/>
            <person name="James T.Y."/>
            <person name="O'Malley M.A."/>
            <person name="Stajich J.E."/>
            <person name="Spatafora J.W."/>
            <person name="Visel A."/>
            <person name="Grigoriev I.V."/>
        </authorList>
    </citation>
    <scope>NUCLEOTIDE SEQUENCE [LARGE SCALE GENOMIC DNA]</scope>
    <source>
        <strain evidence="6 7">PL171</strain>
    </source>
</reference>
<dbReference type="InterPro" id="IPR011990">
    <property type="entry name" value="TPR-like_helical_dom_sf"/>
</dbReference>
<dbReference type="Proteomes" id="UP000193411">
    <property type="component" value="Unassembled WGS sequence"/>
</dbReference>
<evidence type="ECO:0000259" key="5">
    <source>
        <dbReference type="PROSITE" id="PS50076"/>
    </source>
</evidence>
<dbReference type="InterPro" id="IPR001623">
    <property type="entry name" value="DnaJ_domain"/>
</dbReference>
<dbReference type="InterPro" id="IPR019734">
    <property type="entry name" value="TPR_rpt"/>
</dbReference>
<dbReference type="CDD" id="cd06257">
    <property type="entry name" value="DnaJ"/>
    <property type="match status" value="1"/>
</dbReference>
<dbReference type="SUPFAM" id="SSF46565">
    <property type="entry name" value="Chaperone J-domain"/>
    <property type="match status" value="1"/>
</dbReference>
<dbReference type="PROSITE" id="PS50076">
    <property type="entry name" value="DNAJ_2"/>
    <property type="match status" value="1"/>
</dbReference>
<evidence type="ECO:0000313" key="6">
    <source>
        <dbReference type="EMBL" id="ORZ36261.1"/>
    </source>
</evidence>
<feature type="region of interest" description="Disordered" evidence="4">
    <location>
        <begin position="540"/>
        <end position="588"/>
    </location>
</feature>
<name>A0A1Y2HR20_9FUNG</name>
<evidence type="ECO:0000256" key="2">
    <source>
        <dbReference type="ARBA" id="ARBA00022803"/>
    </source>
</evidence>
<dbReference type="PANTHER" id="PTHR45188">
    <property type="entry name" value="DNAJ PROTEIN P58IPK HOMOLOG"/>
    <property type="match status" value="1"/>
</dbReference>
<keyword evidence="2 3" id="KW-0802">TPR repeat</keyword>
<accession>A0A1Y2HR20</accession>
<dbReference type="STRING" id="765915.A0A1Y2HR20"/>
<evidence type="ECO:0000313" key="7">
    <source>
        <dbReference type="Proteomes" id="UP000193411"/>
    </source>
</evidence>
<dbReference type="SMART" id="SM00028">
    <property type="entry name" value="TPR"/>
    <property type="match status" value="7"/>
</dbReference>
<gene>
    <name evidence="6" type="ORF">BCR44DRAFT_1433104</name>
</gene>